<organism evidence="1 2">
    <name type="scientific">Streptococcus parauberis KRS-02083</name>
    <dbReference type="NCBI Taxonomy" id="1207545"/>
    <lineage>
        <taxon>Bacteria</taxon>
        <taxon>Bacillati</taxon>
        <taxon>Bacillota</taxon>
        <taxon>Bacilli</taxon>
        <taxon>Lactobacillales</taxon>
        <taxon>Streptococcaceae</taxon>
        <taxon>Streptococcus</taxon>
    </lineage>
</organism>
<gene>
    <name evidence="1" type="ORF">SPJ1_1928</name>
</gene>
<evidence type="ECO:0000313" key="2">
    <source>
        <dbReference type="Proteomes" id="UP000011769"/>
    </source>
</evidence>
<comment type="caution">
    <text evidence="1">The sequence shown here is derived from an EMBL/GenBank/DDBJ whole genome shotgun (WGS) entry which is preliminary data.</text>
</comment>
<dbReference type="Proteomes" id="UP000011769">
    <property type="component" value="Unassembled WGS sequence"/>
</dbReference>
<dbReference type="EMBL" id="ALYM01000008">
    <property type="protein sequence ID" value="EMG24669.1"/>
    <property type="molecule type" value="Genomic_DNA"/>
</dbReference>
<accession>A0ABP2SW55</accession>
<dbReference type="RefSeq" id="WP_003108691.1">
    <property type="nucleotide sequence ID" value="NZ_ALYM01000008.1"/>
</dbReference>
<protein>
    <submittedName>
        <fullName evidence="1">Uncharacterized protein</fullName>
    </submittedName>
</protein>
<reference evidence="1 2" key="1">
    <citation type="journal article" date="2013" name="PLoS ONE">
        <title>Comparative Genomic Characterization of Three Streptococcus parauberis Strains in Fish Pathogen, as Assessed by Wide-Genome Analyses.</title>
        <authorList>
            <person name="Nho S.W."/>
            <person name="Hikima J."/>
            <person name="Park S.B."/>
            <person name="Jang H.B."/>
            <person name="Cha I.S."/>
            <person name="Yasuike M."/>
            <person name="Nakamura Y."/>
            <person name="Fujiwara A."/>
            <person name="Sano M."/>
            <person name="Kanai K."/>
            <person name="Kondo H."/>
            <person name="Hirono I."/>
            <person name="Takeyama H."/>
            <person name="Aoki T."/>
            <person name="Jung T.S."/>
        </authorList>
    </citation>
    <scope>NUCLEOTIDE SEQUENCE [LARGE SCALE GENOMIC DNA]</scope>
    <source>
        <strain evidence="1 2">KRS-02083</strain>
    </source>
</reference>
<evidence type="ECO:0000313" key="1">
    <source>
        <dbReference type="EMBL" id="EMG24669.1"/>
    </source>
</evidence>
<keyword evidence="2" id="KW-1185">Reference proteome</keyword>
<sequence>MSETKKEVVKIRLVNPYFEEEIEVSESYDDIKNQLKYYGLGNLNFITVTKRNYNKRIVDNTILINPKNFSSVEISKHIIEEDIKL</sequence>
<name>A0ABP2SW55_9STRE</name>
<proteinExistence type="predicted"/>